<sequence length="103" mass="11207">MHTRARSSTNRATLTEEGLGMTPGIIAITWRCSLPIYGPVEMTMELKSGSPTKRSKTEPVVIWGWKHVEGPGGVSSDSRGASISVWNNALPEVLVRWRGRSGS</sequence>
<dbReference type="AlphaFoldDB" id="A0A8J4YEX6"/>
<comment type="caution">
    <text evidence="1">The sequence shown here is derived from an EMBL/GenBank/DDBJ whole genome shotgun (WGS) entry which is preliminary data.</text>
</comment>
<protein>
    <submittedName>
        <fullName evidence="1">Uncharacterized protein</fullName>
    </submittedName>
</protein>
<evidence type="ECO:0000313" key="2">
    <source>
        <dbReference type="Proteomes" id="UP000770661"/>
    </source>
</evidence>
<evidence type="ECO:0000313" key="1">
    <source>
        <dbReference type="EMBL" id="KAG0726850.1"/>
    </source>
</evidence>
<gene>
    <name evidence="1" type="ORF">GWK47_035778</name>
</gene>
<dbReference type="Proteomes" id="UP000770661">
    <property type="component" value="Unassembled WGS sequence"/>
</dbReference>
<organism evidence="1 2">
    <name type="scientific">Chionoecetes opilio</name>
    <name type="common">Atlantic snow crab</name>
    <name type="synonym">Cancer opilio</name>
    <dbReference type="NCBI Taxonomy" id="41210"/>
    <lineage>
        <taxon>Eukaryota</taxon>
        <taxon>Metazoa</taxon>
        <taxon>Ecdysozoa</taxon>
        <taxon>Arthropoda</taxon>
        <taxon>Crustacea</taxon>
        <taxon>Multicrustacea</taxon>
        <taxon>Malacostraca</taxon>
        <taxon>Eumalacostraca</taxon>
        <taxon>Eucarida</taxon>
        <taxon>Decapoda</taxon>
        <taxon>Pleocyemata</taxon>
        <taxon>Brachyura</taxon>
        <taxon>Eubrachyura</taxon>
        <taxon>Majoidea</taxon>
        <taxon>Majidae</taxon>
        <taxon>Chionoecetes</taxon>
    </lineage>
</organism>
<proteinExistence type="predicted"/>
<accession>A0A8J4YEX6</accession>
<keyword evidence="2" id="KW-1185">Reference proteome</keyword>
<name>A0A8J4YEX6_CHIOP</name>
<reference evidence="1" key="1">
    <citation type="submission" date="2020-07" db="EMBL/GenBank/DDBJ databases">
        <title>The High-quality genome of the commercially important snow crab, Chionoecetes opilio.</title>
        <authorList>
            <person name="Jeong J.-H."/>
            <person name="Ryu S."/>
        </authorList>
    </citation>
    <scope>NUCLEOTIDE SEQUENCE</scope>
    <source>
        <strain evidence="1">MADBK_172401_WGS</strain>
        <tissue evidence="1">Digestive gland</tissue>
    </source>
</reference>
<dbReference type="EMBL" id="JACEEZ010003935">
    <property type="protein sequence ID" value="KAG0726850.1"/>
    <property type="molecule type" value="Genomic_DNA"/>
</dbReference>